<evidence type="ECO:0000313" key="10">
    <source>
        <dbReference type="Proteomes" id="UP000195514"/>
    </source>
</evidence>
<dbReference type="InterPro" id="IPR011650">
    <property type="entry name" value="Peptidase_M20_dimer"/>
</dbReference>
<keyword evidence="7" id="KW-1133">Transmembrane helix</keyword>
<dbReference type="Pfam" id="PF01546">
    <property type="entry name" value="Peptidase_M20"/>
    <property type="match status" value="1"/>
</dbReference>
<evidence type="ECO:0000313" key="9">
    <source>
        <dbReference type="EMBL" id="SMX53626.1"/>
    </source>
</evidence>
<evidence type="ECO:0000256" key="5">
    <source>
        <dbReference type="ARBA" id="ARBA00022833"/>
    </source>
</evidence>
<evidence type="ECO:0000256" key="6">
    <source>
        <dbReference type="SAM" id="MobiDB-lite"/>
    </source>
</evidence>
<evidence type="ECO:0000256" key="1">
    <source>
        <dbReference type="ARBA" id="ARBA00006247"/>
    </source>
</evidence>
<dbReference type="AlphaFoldDB" id="A0A1Y6K243"/>
<dbReference type="GO" id="GO:0046872">
    <property type="term" value="F:metal ion binding"/>
    <property type="evidence" value="ECO:0007669"/>
    <property type="project" value="UniProtKB-KW"/>
</dbReference>
<feature type="domain" description="Peptidase M20 dimerisation" evidence="8">
    <location>
        <begin position="242"/>
        <end position="385"/>
    </location>
</feature>
<name>A0A1Y6K243_9CHLR</name>
<sequence>MNLITLLISAAIGLVVVLFFLVGFVILKTALYSPPQKKVKPRDFPYFDGKSIAERLGLAVQYRTISYDDPKKIDENAFYGLHRLFKTLYPLVHTHLKLETVNNLSLLYTWKGSKPDLQPIMLISHLDVVPADEDDPAWEHPPFSGELADGYVWGRGTLDIKSGVIGILEAVEYLLKQGFEPERTVYLGFGHDEEVSGKNGAVAIAALLEERGVTLGCLLDEGGSVYEGLLPGVDALLAMIGISEKGYLSLRLSVTQDGGHSSMPATPTAIGILSQAIARLEAQPMPARLEVVEFLMSYIGSVLPFFQRMAFANTWLFGGRLKKELSRSNLMNASIRTTTAPTIIHAGVKDNVLPSKAEAVVNFRLLPGDDLASVYKMVLERINDKRVSVLPYAGEVLAGSSGWDPSPVADVESPYFLRLSRLAREVFPGALTAPFLVIGGTDSRHYASVTDNAFRFSPVVLDRASVQSVHAVNERLSFENCAKMVCFYTAYIQEMATLPGELDAGGSVADADDEDVQELIVDSMAWEDDEDIPIPTLEETMAFGEEDEADIEDNGDDSSAEEPA</sequence>
<dbReference type="PANTHER" id="PTHR45962">
    <property type="entry name" value="N-FATTY-ACYL-AMINO ACID SYNTHASE/HYDROLASE PM20D1"/>
    <property type="match status" value="1"/>
</dbReference>
<dbReference type="Gene3D" id="3.30.70.360">
    <property type="match status" value="1"/>
</dbReference>
<dbReference type="GO" id="GO:0008233">
    <property type="term" value="F:peptidase activity"/>
    <property type="evidence" value="ECO:0007669"/>
    <property type="project" value="UniProtKB-KW"/>
</dbReference>
<keyword evidence="7" id="KW-0472">Membrane</keyword>
<protein>
    <submittedName>
        <fullName evidence="9">Putative M20 family peptidase</fullName>
    </submittedName>
</protein>
<gene>
    <name evidence="9" type="ORF">CFX1CAM_0560</name>
</gene>
<organism evidence="9 10">
    <name type="scientific">Candidatus Brevifilum fermentans</name>
    <dbReference type="NCBI Taxonomy" id="1986204"/>
    <lineage>
        <taxon>Bacteria</taxon>
        <taxon>Bacillati</taxon>
        <taxon>Chloroflexota</taxon>
        <taxon>Anaerolineae</taxon>
        <taxon>Anaerolineales</taxon>
        <taxon>Anaerolineaceae</taxon>
        <taxon>Candidatus Brevifilum</taxon>
    </lineage>
</organism>
<dbReference type="FunFam" id="3.40.630.10:FF:000027">
    <property type="entry name" value="N-fatty-acyl-amino acid synthase/hydrolase PM20D1"/>
    <property type="match status" value="1"/>
</dbReference>
<feature type="transmembrane region" description="Helical" evidence="7">
    <location>
        <begin position="6"/>
        <end position="27"/>
    </location>
</feature>
<keyword evidence="10" id="KW-1185">Reference proteome</keyword>
<feature type="compositionally biased region" description="Acidic residues" evidence="6">
    <location>
        <begin position="544"/>
        <end position="564"/>
    </location>
</feature>
<dbReference type="InterPro" id="IPR036264">
    <property type="entry name" value="Bact_exopeptidase_dim_dom"/>
</dbReference>
<dbReference type="InterPro" id="IPR047177">
    <property type="entry name" value="Pept_M20A"/>
</dbReference>
<dbReference type="SUPFAM" id="SSF53187">
    <property type="entry name" value="Zn-dependent exopeptidases"/>
    <property type="match status" value="1"/>
</dbReference>
<evidence type="ECO:0000259" key="8">
    <source>
        <dbReference type="Pfam" id="PF07687"/>
    </source>
</evidence>
<keyword evidence="5" id="KW-0862">Zinc</keyword>
<evidence type="ECO:0000256" key="2">
    <source>
        <dbReference type="ARBA" id="ARBA00022670"/>
    </source>
</evidence>
<dbReference type="GO" id="GO:0006508">
    <property type="term" value="P:proteolysis"/>
    <property type="evidence" value="ECO:0007669"/>
    <property type="project" value="UniProtKB-KW"/>
</dbReference>
<keyword evidence="7" id="KW-0812">Transmembrane</keyword>
<dbReference type="Gene3D" id="1.10.150.900">
    <property type="match status" value="1"/>
</dbReference>
<dbReference type="OrthoDB" id="9792335at2"/>
<evidence type="ECO:0000256" key="4">
    <source>
        <dbReference type="ARBA" id="ARBA00022801"/>
    </source>
</evidence>
<dbReference type="PROSITE" id="PS00758">
    <property type="entry name" value="ARGE_DAPE_CPG2_1"/>
    <property type="match status" value="1"/>
</dbReference>
<keyword evidence="4" id="KW-0378">Hydrolase</keyword>
<evidence type="ECO:0000256" key="3">
    <source>
        <dbReference type="ARBA" id="ARBA00022723"/>
    </source>
</evidence>
<reference evidence="10" key="1">
    <citation type="submission" date="2017-05" db="EMBL/GenBank/DDBJ databases">
        <authorList>
            <person name="Kirkegaard R."/>
            <person name="Mcilroy J S."/>
        </authorList>
    </citation>
    <scope>NUCLEOTIDE SEQUENCE [LARGE SCALE GENOMIC DNA]</scope>
</reference>
<dbReference type="Gene3D" id="3.40.630.10">
    <property type="entry name" value="Zn peptidases"/>
    <property type="match status" value="1"/>
</dbReference>
<keyword evidence="2" id="KW-0645">Protease</keyword>
<feature type="region of interest" description="Disordered" evidence="6">
    <location>
        <begin position="542"/>
        <end position="564"/>
    </location>
</feature>
<dbReference type="CDD" id="cd05674">
    <property type="entry name" value="M20_yscS"/>
    <property type="match status" value="1"/>
</dbReference>
<dbReference type="InterPro" id="IPR002933">
    <property type="entry name" value="Peptidase_M20"/>
</dbReference>
<dbReference type="KEGG" id="abat:CFX1CAM_0560"/>
<dbReference type="PANTHER" id="PTHR45962:SF1">
    <property type="entry name" value="N-FATTY-ACYL-AMINO ACID SYNTHASE_HYDROLASE PM20D1"/>
    <property type="match status" value="1"/>
</dbReference>
<keyword evidence="3" id="KW-0479">Metal-binding</keyword>
<evidence type="ECO:0000256" key="7">
    <source>
        <dbReference type="SAM" id="Phobius"/>
    </source>
</evidence>
<accession>A0A1Y6K243</accession>
<comment type="similarity">
    <text evidence="1">Belongs to the peptidase M20A family.</text>
</comment>
<proteinExistence type="inferred from homology"/>
<dbReference type="InterPro" id="IPR001261">
    <property type="entry name" value="ArgE/DapE_CS"/>
</dbReference>
<dbReference type="Pfam" id="PF07687">
    <property type="entry name" value="M20_dimer"/>
    <property type="match status" value="1"/>
</dbReference>
<dbReference type="RefSeq" id="WP_087861553.1">
    <property type="nucleotide sequence ID" value="NZ_LT859958.1"/>
</dbReference>
<dbReference type="Proteomes" id="UP000195514">
    <property type="component" value="Chromosome I"/>
</dbReference>
<dbReference type="EMBL" id="LT859958">
    <property type="protein sequence ID" value="SMX53626.1"/>
    <property type="molecule type" value="Genomic_DNA"/>
</dbReference>
<dbReference type="SUPFAM" id="SSF55031">
    <property type="entry name" value="Bacterial exopeptidase dimerisation domain"/>
    <property type="match status" value="1"/>
</dbReference>